<dbReference type="AlphaFoldDB" id="A0A0E9Q7J0"/>
<protein>
    <submittedName>
        <fullName evidence="1">Uncharacterized protein</fullName>
    </submittedName>
</protein>
<proteinExistence type="predicted"/>
<accession>A0A0E9Q7J0</accession>
<name>A0A0E9Q7J0_ANGAN</name>
<sequence length="34" mass="4123">MVIKFLTIKIKFVLIYWVCVQQNMYKARSNSMLI</sequence>
<dbReference type="EMBL" id="GBXM01095746">
    <property type="protein sequence ID" value="JAH12831.1"/>
    <property type="molecule type" value="Transcribed_RNA"/>
</dbReference>
<organism evidence="1">
    <name type="scientific">Anguilla anguilla</name>
    <name type="common">European freshwater eel</name>
    <name type="synonym">Muraena anguilla</name>
    <dbReference type="NCBI Taxonomy" id="7936"/>
    <lineage>
        <taxon>Eukaryota</taxon>
        <taxon>Metazoa</taxon>
        <taxon>Chordata</taxon>
        <taxon>Craniata</taxon>
        <taxon>Vertebrata</taxon>
        <taxon>Euteleostomi</taxon>
        <taxon>Actinopterygii</taxon>
        <taxon>Neopterygii</taxon>
        <taxon>Teleostei</taxon>
        <taxon>Anguilliformes</taxon>
        <taxon>Anguillidae</taxon>
        <taxon>Anguilla</taxon>
    </lineage>
</organism>
<reference evidence="1" key="2">
    <citation type="journal article" date="2015" name="Fish Shellfish Immunol.">
        <title>Early steps in the European eel (Anguilla anguilla)-Vibrio vulnificus interaction in the gills: Role of the RtxA13 toxin.</title>
        <authorList>
            <person name="Callol A."/>
            <person name="Pajuelo D."/>
            <person name="Ebbesson L."/>
            <person name="Teles M."/>
            <person name="MacKenzie S."/>
            <person name="Amaro C."/>
        </authorList>
    </citation>
    <scope>NUCLEOTIDE SEQUENCE</scope>
</reference>
<reference evidence="1" key="1">
    <citation type="submission" date="2014-11" db="EMBL/GenBank/DDBJ databases">
        <authorList>
            <person name="Amaro Gonzalez C."/>
        </authorList>
    </citation>
    <scope>NUCLEOTIDE SEQUENCE</scope>
</reference>
<evidence type="ECO:0000313" key="1">
    <source>
        <dbReference type="EMBL" id="JAH12831.1"/>
    </source>
</evidence>